<reference evidence="1" key="1">
    <citation type="submission" date="2020-07" db="EMBL/GenBank/DDBJ databases">
        <authorList>
            <person name="Lin J."/>
        </authorList>
    </citation>
    <scope>NUCLEOTIDE SEQUENCE</scope>
</reference>
<organism evidence="1">
    <name type="scientific">Ananas comosus var. bracteatus</name>
    <name type="common">red pineapple</name>
    <dbReference type="NCBI Taxonomy" id="296719"/>
    <lineage>
        <taxon>Eukaryota</taxon>
        <taxon>Viridiplantae</taxon>
        <taxon>Streptophyta</taxon>
        <taxon>Embryophyta</taxon>
        <taxon>Tracheophyta</taxon>
        <taxon>Spermatophyta</taxon>
        <taxon>Magnoliopsida</taxon>
        <taxon>Liliopsida</taxon>
        <taxon>Poales</taxon>
        <taxon>Bromeliaceae</taxon>
        <taxon>Bromelioideae</taxon>
        <taxon>Ananas</taxon>
    </lineage>
</organism>
<dbReference type="PANTHER" id="PTHR33320:SF30">
    <property type="entry name" value="OS04G0606200 PROTEIN"/>
    <property type="match status" value="1"/>
</dbReference>
<dbReference type="AlphaFoldDB" id="A0A6V7QBC8"/>
<name>A0A6V7QBC8_ANACO</name>
<proteinExistence type="predicted"/>
<evidence type="ECO:0000313" key="1">
    <source>
        <dbReference type="EMBL" id="CAD1840278.1"/>
    </source>
</evidence>
<dbReference type="PANTHER" id="PTHR33320">
    <property type="entry name" value="METHIONYL-TRNA SYNTHETASE"/>
    <property type="match status" value="1"/>
</dbReference>
<sequence length="142" mass="15546">MSIRAEPDKRARTTNPLLRSESVVHVSSYEWPTVLYHTDPTAGIALPPVIPTVGSCRSVRIPTSEPEPLTRSDAQSQVVHVEGEGGGDAEGARELPYCGGVVMAIDVESARSLFCLRICLLSKRKFSCTRCSRRLVSTIYDQ</sequence>
<gene>
    <name evidence="1" type="ORF">CB5_LOCUS23489</name>
</gene>
<dbReference type="EMBL" id="LR862134">
    <property type="protein sequence ID" value="CAD1840278.1"/>
    <property type="molecule type" value="Genomic_DNA"/>
</dbReference>
<accession>A0A6V7QBC8</accession>
<protein>
    <submittedName>
        <fullName evidence="1">Uncharacterized protein</fullName>
    </submittedName>
</protein>